<dbReference type="PANTHER" id="PTHR37817">
    <property type="entry name" value="N-ACETYLTRANSFERASE EIS"/>
    <property type="match status" value="1"/>
</dbReference>
<evidence type="ECO:0000256" key="1">
    <source>
        <dbReference type="ARBA" id="ARBA00009213"/>
    </source>
</evidence>
<dbReference type="PROSITE" id="PS51186">
    <property type="entry name" value="GNAT"/>
    <property type="match status" value="1"/>
</dbReference>
<dbReference type="InterPro" id="IPR000182">
    <property type="entry name" value="GNAT_dom"/>
</dbReference>
<dbReference type="EMBL" id="VFOQ01000001">
    <property type="protein sequence ID" value="TQL61952.1"/>
    <property type="molecule type" value="Genomic_DNA"/>
</dbReference>
<organism evidence="6 7">
    <name type="scientific">Oryzihumus leptocrescens</name>
    <dbReference type="NCBI Taxonomy" id="297536"/>
    <lineage>
        <taxon>Bacteria</taxon>
        <taxon>Bacillati</taxon>
        <taxon>Actinomycetota</taxon>
        <taxon>Actinomycetes</taxon>
        <taxon>Micrococcales</taxon>
        <taxon>Intrasporangiaceae</taxon>
        <taxon>Oryzihumus</taxon>
    </lineage>
</organism>
<dbReference type="CDD" id="cd04301">
    <property type="entry name" value="NAT_SF"/>
    <property type="match status" value="1"/>
</dbReference>
<dbReference type="InterPro" id="IPR051554">
    <property type="entry name" value="Acetyltransferase_Eis"/>
</dbReference>
<evidence type="ECO:0000313" key="7">
    <source>
        <dbReference type="Proteomes" id="UP000319514"/>
    </source>
</evidence>
<feature type="binding site" evidence="4">
    <location>
        <begin position="120"/>
        <end position="121"/>
    </location>
    <ligand>
        <name>acetyl-CoA</name>
        <dbReference type="ChEBI" id="CHEBI:57288"/>
    </ligand>
</feature>
<dbReference type="Pfam" id="PF17668">
    <property type="entry name" value="Acetyltransf_17"/>
    <property type="match status" value="1"/>
</dbReference>
<gene>
    <name evidence="6" type="ORF">FB474_3378</name>
</gene>
<dbReference type="GO" id="GO:0030649">
    <property type="term" value="P:aminoglycoside antibiotic catabolic process"/>
    <property type="evidence" value="ECO:0007669"/>
    <property type="project" value="TreeGrafter"/>
</dbReference>
<dbReference type="Pfam" id="PF13527">
    <property type="entry name" value="Acetyltransf_9"/>
    <property type="match status" value="1"/>
</dbReference>
<evidence type="ECO:0000259" key="5">
    <source>
        <dbReference type="PROSITE" id="PS51186"/>
    </source>
</evidence>
<name>A0A542ZNN3_9MICO</name>
<dbReference type="InterPro" id="IPR016181">
    <property type="entry name" value="Acyl_CoA_acyltransferase"/>
</dbReference>
<dbReference type="Gene3D" id="3.40.630.30">
    <property type="match status" value="2"/>
</dbReference>
<comment type="caution">
    <text evidence="6">The sequence shown here is derived from an EMBL/GenBank/DDBJ whole genome shotgun (WGS) entry which is preliminary data.</text>
</comment>
<dbReference type="PANTHER" id="PTHR37817:SF1">
    <property type="entry name" value="N-ACETYLTRANSFERASE EIS"/>
    <property type="match status" value="1"/>
</dbReference>
<comment type="subunit">
    <text evidence="4">Homohexamer; trimer of dimers.</text>
</comment>
<feature type="domain" description="N-acetyltransferase" evidence="5">
    <location>
        <begin position="5"/>
        <end position="155"/>
    </location>
</feature>
<dbReference type="Proteomes" id="UP000319514">
    <property type="component" value="Unassembled WGS sequence"/>
</dbReference>
<dbReference type="InterPro" id="IPR022902">
    <property type="entry name" value="NAcTrfase_Eis"/>
</dbReference>
<keyword evidence="2 4" id="KW-0808">Transferase</keyword>
<proteinExistence type="inferred from homology"/>
<dbReference type="SUPFAM" id="SSF55718">
    <property type="entry name" value="SCP-like"/>
    <property type="match status" value="1"/>
</dbReference>
<dbReference type="SUPFAM" id="SSF55729">
    <property type="entry name" value="Acyl-CoA N-acyltransferases (Nat)"/>
    <property type="match status" value="1"/>
</dbReference>
<protein>
    <submittedName>
        <fullName evidence="6">Putative acetyltransferase</fullName>
    </submittedName>
</protein>
<accession>A0A542ZNN3</accession>
<evidence type="ECO:0000256" key="2">
    <source>
        <dbReference type="ARBA" id="ARBA00022679"/>
    </source>
</evidence>
<reference evidence="6 7" key="1">
    <citation type="submission" date="2019-06" db="EMBL/GenBank/DDBJ databases">
        <title>Sequencing the genomes of 1000 actinobacteria strains.</title>
        <authorList>
            <person name="Klenk H.-P."/>
        </authorList>
    </citation>
    <scope>NUCLEOTIDE SEQUENCE [LARGE SCALE GENOMIC DNA]</scope>
    <source>
        <strain evidence="6 7">DSM 18082</strain>
    </source>
</reference>
<feature type="active site" description="Proton acceptor; via carboxylate" evidence="4">
    <location>
        <position position="409"/>
    </location>
</feature>
<dbReference type="NCBIfam" id="NF002367">
    <property type="entry name" value="PRK01346.1-4"/>
    <property type="match status" value="1"/>
</dbReference>
<dbReference type="AlphaFoldDB" id="A0A542ZNN3"/>
<keyword evidence="7" id="KW-1185">Reference proteome</keyword>
<comment type="similarity">
    <text evidence="1 4">Belongs to the acetyltransferase Eis family.</text>
</comment>
<feature type="binding site" evidence="4">
    <location>
        <begin position="84"/>
        <end position="86"/>
    </location>
    <ligand>
        <name>acetyl-CoA</name>
        <dbReference type="ChEBI" id="CHEBI:57288"/>
    </ligand>
</feature>
<dbReference type="InterPro" id="IPR036527">
    <property type="entry name" value="SCP2_sterol-bd_dom_sf"/>
</dbReference>
<evidence type="ECO:0000256" key="4">
    <source>
        <dbReference type="HAMAP-Rule" id="MF_01812"/>
    </source>
</evidence>
<dbReference type="HAMAP" id="MF_01812">
    <property type="entry name" value="Eis"/>
    <property type="match status" value="1"/>
</dbReference>
<dbReference type="InterPro" id="IPR041380">
    <property type="entry name" value="Acetyltransf_17"/>
</dbReference>
<sequence length="409" mass="44289">MGGEVQVRATTQADHEAFVRAALPAFGTVPDETPRAKQWWHALEMDRGLVVEDDGRLVATTGAYTFDLTVPGGRQVPVAGVTCVSVLPTHRRRGLFTALMRRQVQDLRVRGEAVAVLLASEATIYRRCGYGPATTAQTWTVETARGAFLEPVTDDGSLELSDRRDAAAVMAEVYDAWARVRHGALGRPARHWEAGAGMPPVSTEHRFVVVHRDADGAPDGYASYAIHDDRAGGNGRTLVVDEVVAPQERVRAVLARYCLDHDLVDAVRFARVAVDDPLRWRLADVRAAQTVRSTDWLWVRLLDVPAALVARGYTGSGRLVLQVEDAFCPDLSGTFTLDVEDGEPKCARVEDATPDLRLDVADLGSTYLGGVSFTGLVLGGRVTESTPGAAALADRLFTTSTAPLCLSWF</sequence>
<dbReference type="GO" id="GO:0034069">
    <property type="term" value="F:aminoglycoside N-acetyltransferase activity"/>
    <property type="evidence" value="ECO:0007669"/>
    <property type="project" value="TreeGrafter"/>
</dbReference>
<keyword evidence="3 4" id="KW-0012">Acyltransferase</keyword>
<evidence type="ECO:0000256" key="3">
    <source>
        <dbReference type="ARBA" id="ARBA00023315"/>
    </source>
</evidence>
<evidence type="ECO:0000313" key="6">
    <source>
        <dbReference type="EMBL" id="TQL61952.1"/>
    </source>
</evidence>
<dbReference type="Pfam" id="PF13530">
    <property type="entry name" value="SCP2_2"/>
    <property type="match status" value="1"/>
</dbReference>
<feature type="binding site" evidence="4">
    <location>
        <begin position="92"/>
        <end position="97"/>
    </location>
    <ligand>
        <name>acetyl-CoA</name>
        <dbReference type="ChEBI" id="CHEBI:57288"/>
    </ligand>
</feature>
<dbReference type="Gene3D" id="3.30.1050.10">
    <property type="entry name" value="SCP2 sterol-binding domain"/>
    <property type="match status" value="1"/>
</dbReference>
<dbReference type="InterPro" id="IPR025559">
    <property type="entry name" value="Eis_dom"/>
</dbReference>
<dbReference type="RefSeq" id="WP_221632562.1">
    <property type="nucleotide sequence ID" value="NZ_BAAAKX010000011.1"/>
</dbReference>
<feature type="active site" description="Proton donor" evidence="4">
    <location>
        <position position="125"/>
    </location>
</feature>